<dbReference type="EMBL" id="BJUY01000020">
    <property type="protein sequence ID" value="GEK91825.1"/>
    <property type="molecule type" value="Genomic_DNA"/>
</dbReference>
<dbReference type="InterPro" id="IPR051449">
    <property type="entry name" value="ABC-2_transporter_component"/>
</dbReference>
<evidence type="ECO:0000256" key="4">
    <source>
        <dbReference type="ARBA" id="ARBA00022989"/>
    </source>
</evidence>
<keyword evidence="4 6" id="KW-1133">Transmembrane helix</keyword>
<keyword evidence="9" id="KW-1185">Reference proteome</keyword>
<keyword evidence="2" id="KW-1003">Cell membrane</keyword>
<dbReference type="OrthoDB" id="1710957at2"/>
<gene>
    <name evidence="8" type="ORF">AKA01nite_14470</name>
</gene>
<feature type="domain" description="ABC-2 type transporter transmembrane" evidence="7">
    <location>
        <begin position="26"/>
        <end position="358"/>
    </location>
</feature>
<sequence>MKLFSSFVKELKIASRGFYFYIDIFMAVLILAVFLFVVPDDFENKTDEYLYLDMPEDASEIYLETIQEETIDGKAESVTLEIKDQDKEVELYTTDSKEIFILNSQEDARYMAEEEQEISAVIAMNDEGTFDYTYYLQGYESDKYKNLLEIFHVEPNENVQEFVDNQEVRALSTNVETLSDKESILPTVLVFNGALMGLFIIAAYIFLDKQEGVIKAYAVSPSPVWQYLLSKVGVLMVTTLVSSYLVVIPLMRLQPDYLLMLVLLVTTAFFASSLGLLIASFYSNIMQAFGALYIVMMLMIVPSVAFFIPSWSPAWISFIPSYPMMEGFRSILLGNNDWPYVLTVSGIFLVVGSAIFALSNYRYKKTLIG</sequence>
<keyword evidence="3 6" id="KW-0812">Transmembrane</keyword>
<keyword evidence="5 6" id="KW-0472">Membrane</keyword>
<dbReference type="RefSeq" id="WP_146924663.1">
    <property type="nucleotide sequence ID" value="NZ_BJUY01000020.1"/>
</dbReference>
<dbReference type="AlphaFoldDB" id="A0A511AUF1"/>
<dbReference type="InterPro" id="IPR013525">
    <property type="entry name" value="ABC2_TM"/>
</dbReference>
<dbReference type="GO" id="GO:0140359">
    <property type="term" value="F:ABC-type transporter activity"/>
    <property type="evidence" value="ECO:0007669"/>
    <property type="project" value="InterPro"/>
</dbReference>
<dbReference type="PANTHER" id="PTHR30294:SF29">
    <property type="entry name" value="MULTIDRUG ABC TRANSPORTER PERMEASE YBHS-RELATED"/>
    <property type="match status" value="1"/>
</dbReference>
<comment type="caution">
    <text evidence="8">The sequence shown here is derived from an EMBL/GenBank/DDBJ whole genome shotgun (WGS) entry which is preliminary data.</text>
</comment>
<evidence type="ECO:0000256" key="2">
    <source>
        <dbReference type="ARBA" id="ARBA00022475"/>
    </source>
</evidence>
<comment type="subcellular location">
    <subcellularLocation>
        <location evidence="1">Cell membrane</location>
        <topology evidence="1">Multi-pass membrane protein</topology>
    </subcellularLocation>
</comment>
<accession>A0A511AUF1</accession>
<evidence type="ECO:0000313" key="9">
    <source>
        <dbReference type="Proteomes" id="UP000321662"/>
    </source>
</evidence>
<evidence type="ECO:0000256" key="5">
    <source>
        <dbReference type="ARBA" id="ARBA00023136"/>
    </source>
</evidence>
<evidence type="ECO:0000259" key="7">
    <source>
        <dbReference type="Pfam" id="PF12698"/>
    </source>
</evidence>
<dbReference type="Pfam" id="PF12698">
    <property type="entry name" value="ABC2_membrane_3"/>
    <property type="match status" value="1"/>
</dbReference>
<evidence type="ECO:0000313" key="8">
    <source>
        <dbReference type="EMBL" id="GEK91825.1"/>
    </source>
</evidence>
<evidence type="ECO:0000256" key="1">
    <source>
        <dbReference type="ARBA" id="ARBA00004651"/>
    </source>
</evidence>
<proteinExistence type="predicted"/>
<evidence type="ECO:0000256" key="6">
    <source>
        <dbReference type="SAM" id="Phobius"/>
    </source>
</evidence>
<organism evidence="8 9">
    <name type="scientific">Alkalibacterium kapii</name>
    <dbReference type="NCBI Taxonomy" id="426704"/>
    <lineage>
        <taxon>Bacteria</taxon>
        <taxon>Bacillati</taxon>
        <taxon>Bacillota</taxon>
        <taxon>Bacilli</taxon>
        <taxon>Lactobacillales</taxon>
        <taxon>Carnobacteriaceae</taxon>
        <taxon>Alkalibacterium</taxon>
    </lineage>
</organism>
<evidence type="ECO:0000256" key="3">
    <source>
        <dbReference type="ARBA" id="ARBA00022692"/>
    </source>
</evidence>
<dbReference type="PANTHER" id="PTHR30294">
    <property type="entry name" value="MEMBRANE COMPONENT OF ABC TRANSPORTER YHHJ-RELATED"/>
    <property type="match status" value="1"/>
</dbReference>
<name>A0A511AUF1_9LACT</name>
<feature type="transmembrane region" description="Helical" evidence="6">
    <location>
        <begin position="338"/>
        <end position="358"/>
    </location>
</feature>
<feature type="transmembrane region" description="Helical" evidence="6">
    <location>
        <begin position="228"/>
        <end position="251"/>
    </location>
</feature>
<feature type="transmembrane region" description="Helical" evidence="6">
    <location>
        <begin position="291"/>
        <end position="318"/>
    </location>
</feature>
<protein>
    <recommendedName>
        <fullName evidence="7">ABC-2 type transporter transmembrane domain-containing protein</fullName>
    </recommendedName>
</protein>
<dbReference type="GO" id="GO:0005886">
    <property type="term" value="C:plasma membrane"/>
    <property type="evidence" value="ECO:0007669"/>
    <property type="project" value="UniProtKB-SubCell"/>
</dbReference>
<feature type="transmembrane region" description="Helical" evidence="6">
    <location>
        <begin position="184"/>
        <end position="207"/>
    </location>
</feature>
<reference evidence="8 9" key="1">
    <citation type="submission" date="2019-07" db="EMBL/GenBank/DDBJ databases">
        <title>Whole genome shotgun sequence of Alkalibacterium kapii NBRC 103247.</title>
        <authorList>
            <person name="Hosoyama A."/>
            <person name="Uohara A."/>
            <person name="Ohji S."/>
            <person name="Ichikawa N."/>
        </authorList>
    </citation>
    <scope>NUCLEOTIDE SEQUENCE [LARGE SCALE GENOMIC DNA]</scope>
    <source>
        <strain evidence="8 9">NBRC 103247</strain>
    </source>
</reference>
<dbReference type="Proteomes" id="UP000321662">
    <property type="component" value="Unassembled WGS sequence"/>
</dbReference>
<feature type="transmembrane region" description="Helical" evidence="6">
    <location>
        <begin position="20"/>
        <end position="38"/>
    </location>
</feature>
<feature type="transmembrane region" description="Helical" evidence="6">
    <location>
        <begin position="257"/>
        <end position="279"/>
    </location>
</feature>